<proteinExistence type="predicted"/>
<dbReference type="RefSeq" id="WP_063361329.1">
    <property type="nucleotide sequence ID" value="NZ_AUXZ01000068.1"/>
</dbReference>
<sequence>MQVIQTILKAITFSVLISLIIVNILPTTYRITVTEPIAQNHPHAIKFMLSTRNWVQAISVLKSSKIQLLSMQNEEKVGGFVAFNHSGGRVDATLVEKKELELQYHLRFHEEHQAKMRIYLQPNTQFISIVIHGEVLSPIIGGLNALLTKYYLEKIIQTAINEMNSQLQLQTMGRDNNDD</sequence>
<keyword evidence="1" id="KW-1133">Transmembrane helix</keyword>
<evidence type="ECO:0000313" key="2">
    <source>
        <dbReference type="EMBL" id="KZN51262.1"/>
    </source>
</evidence>
<dbReference type="EMBL" id="AUXZ01000068">
    <property type="protein sequence ID" value="KZN51262.1"/>
    <property type="molecule type" value="Genomic_DNA"/>
</dbReference>
<comment type="caution">
    <text evidence="2">The sequence shown here is derived from an EMBL/GenBank/DDBJ whole genome shotgun (WGS) entry which is preliminary data.</text>
</comment>
<dbReference type="AlphaFoldDB" id="A0A167EVI7"/>
<reference evidence="2 3" key="1">
    <citation type="submission" date="2013-07" db="EMBL/GenBank/DDBJ databases">
        <title>Comparative Genomic and Metabolomic Analysis of Twelve Strains of Pseudoalteromonas luteoviolacea.</title>
        <authorList>
            <person name="Vynne N.G."/>
            <person name="Mansson M."/>
            <person name="Gram L."/>
        </authorList>
    </citation>
    <scope>NUCLEOTIDE SEQUENCE [LARGE SCALE GENOMIC DNA]</scope>
    <source>
        <strain evidence="2 3">H33</strain>
    </source>
</reference>
<dbReference type="PATRIC" id="fig|1365251.3.peg.1764"/>
<protein>
    <recommendedName>
        <fullName evidence="4">Polyketide cyclase</fullName>
    </recommendedName>
</protein>
<evidence type="ECO:0008006" key="4">
    <source>
        <dbReference type="Google" id="ProtNLM"/>
    </source>
</evidence>
<evidence type="ECO:0000313" key="3">
    <source>
        <dbReference type="Proteomes" id="UP000076503"/>
    </source>
</evidence>
<evidence type="ECO:0000256" key="1">
    <source>
        <dbReference type="SAM" id="Phobius"/>
    </source>
</evidence>
<name>A0A167EVI7_9GAMM</name>
<dbReference type="Proteomes" id="UP000076503">
    <property type="component" value="Unassembled WGS sequence"/>
</dbReference>
<organism evidence="2 3">
    <name type="scientific">Pseudoalteromonas luteoviolacea H33</name>
    <dbReference type="NCBI Taxonomy" id="1365251"/>
    <lineage>
        <taxon>Bacteria</taxon>
        <taxon>Pseudomonadati</taxon>
        <taxon>Pseudomonadota</taxon>
        <taxon>Gammaproteobacteria</taxon>
        <taxon>Alteromonadales</taxon>
        <taxon>Pseudoalteromonadaceae</taxon>
        <taxon>Pseudoalteromonas</taxon>
    </lineage>
</organism>
<dbReference type="OrthoDB" id="6310406at2"/>
<feature type="transmembrane region" description="Helical" evidence="1">
    <location>
        <begin position="7"/>
        <end position="25"/>
    </location>
</feature>
<keyword evidence="1" id="KW-0472">Membrane</keyword>
<gene>
    <name evidence="2" type="ORF">N476_12795</name>
</gene>
<accession>A0A167EVI7</accession>
<keyword evidence="1" id="KW-0812">Transmembrane</keyword>